<evidence type="ECO:0000313" key="1">
    <source>
        <dbReference type="EMBL" id="KAI8552093.1"/>
    </source>
</evidence>
<gene>
    <name evidence="1" type="ORF">RHMOL_Rhmol06G0238100</name>
</gene>
<accession>A0ACC0NFF7</accession>
<keyword evidence="2" id="KW-1185">Reference proteome</keyword>
<proteinExistence type="predicted"/>
<reference evidence="1" key="1">
    <citation type="submission" date="2022-02" db="EMBL/GenBank/DDBJ databases">
        <title>Plant Genome Project.</title>
        <authorList>
            <person name="Zhang R.-G."/>
        </authorList>
    </citation>
    <scope>NUCLEOTIDE SEQUENCE</scope>
    <source>
        <strain evidence="1">AT1</strain>
    </source>
</reference>
<dbReference type="Proteomes" id="UP001062846">
    <property type="component" value="Chromosome 6"/>
</dbReference>
<name>A0ACC0NFF7_RHOML</name>
<sequence length="70" mass="7741">MIELVVWPWIADIHIVLQLHSIQSSIAMGSKTFVLLGFLLATALLIASEVTARDLVETSTLRKTSESIYV</sequence>
<protein>
    <submittedName>
        <fullName evidence="1">Uncharacterized protein</fullName>
    </submittedName>
</protein>
<dbReference type="EMBL" id="CM046393">
    <property type="protein sequence ID" value="KAI8552093.1"/>
    <property type="molecule type" value="Genomic_DNA"/>
</dbReference>
<comment type="caution">
    <text evidence="1">The sequence shown here is derived from an EMBL/GenBank/DDBJ whole genome shotgun (WGS) entry which is preliminary data.</text>
</comment>
<organism evidence="1 2">
    <name type="scientific">Rhododendron molle</name>
    <name type="common">Chinese azalea</name>
    <name type="synonym">Azalea mollis</name>
    <dbReference type="NCBI Taxonomy" id="49168"/>
    <lineage>
        <taxon>Eukaryota</taxon>
        <taxon>Viridiplantae</taxon>
        <taxon>Streptophyta</taxon>
        <taxon>Embryophyta</taxon>
        <taxon>Tracheophyta</taxon>
        <taxon>Spermatophyta</taxon>
        <taxon>Magnoliopsida</taxon>
        <taxon>eudicotyledons</taxon>
        <taxon>Gunneridae</taxon>
        <taxon>Pentapetalae</taxon>
        <taxon>asterids</taxon>
        <taxon>Ericales</taxon>
        <taxon>Ericaceae</taxon>
        <taxon>Ericoideae</taxon>
        <taxon>Rhodoreae</taxon>
        <taxon>Rhododendron</taxon>
    </lineage>
</organism>
<evidence type="ECO:0000313" key="2">
    <source>
        <dbReference type="Proteomes" id="UP001062846"/>
    </source>
</evidence>